<evidence type="ECO:0000256" key="4">
    <source>
        <dbReference type="ARBA" id="ARBA00022833"/>
    </source>
</evidence>
<dbReference type="GO" id="GO:0016491">
    <property type="term" value="F:oxidoreductase activity"/>
    <property type="evidence" value="ECO:0007669"/>
    <property type="project" value="UniProtKB-KW"/>
</dbReference>
<name>A0A2T0FLQ3_9ASCO</name>
<evidence type="ECO:0000313" key="8">
    <source>
        <dbReference type="EMBL" id="PRT55918.1"/>
    </source>
</evidence>
<dbReference type="SUPFAM" id="SSF51735">
    <property type="entry name" value="NAD(P)-binding Rossmann-fold domains"/>
    <property type="match status" value="1"/>
</dbReference>
<dbReference type="AlphaFoldDB" id="A0A2T0FLQ3"/>
<comment type="similarity">
    <text evidence="2">Belongs to the zinc-containing alcohol dehydrogenase family.</text>
</comment>
<keyword evidence="4" id="KW-0862">Zinc</keyword>
<keyword evidence="5" id="KW-0560">Oxidoreductase</keyword>
<evidence type="ECO:0000259" key="7">
    <source>
        <dbReference type="SMART" id="SM00829"/>
    </source>
</evidence>
<dbReference type="InterPro" id="IPR036291">
    <property type="entry name" value="NAD(P)-bd_dom_sf"/>
</dbReference>
<evidence type="ECO:0000256" key="2">
    <source>
        <dbReference type="ARBA" id="ARBA00008072"/>
    </source>
</evidence>
<feature type="domain" description="Enoyl reductase (ER)" evidence="7">
    <location>
        <begin position="10"/>
        <end position="334"/>
    </location>
</feature>
<dbReference type="PANTHER" id="PTHR42940:SF8">
    <property type="entry name" value="VACUOLAR PROTEIN SORTING-ASSOCIATED PROTEIN 11"/>
    <property type="match status" value="1"/>
</dbReference>
<dbReference type="SUPFAM" id="SSF50129">
    <property type="entry name" value="GroES-like"/>
    <property type="match status" value="1"/>
</dbReference>
<dbReference type="Gene3D" id="3.90.180.10">
    <property type="entry name" value="Medium-chain alcohol dehydrogenases, catalytic domain"/>
    <property type="match status" value="1"/>
</dbReference>
<keyword evidence="9" id="KW-1185">Reference proteome</keyword>
<proteinExistence type="inferred from homology"/>
<dbReference type="Pfam" id="PF00107">
    <property type="entry name" value="ADH_zinc_N"/>
    <property type="match status" value="1"/>
</dbReference>
<dbReference type="Pfam" id="PF08240">
    <property type="entry name" value="ADH_N"/>
    <property type="match status" value="1"/>
</dbReference>
<evidence type="ECO:0000256" key="6">
    <source>
        <dbReference type="ARBA" id="ARBA00023027"/>
    </source>
</evidence>
<evidence type="ECO:0000256" key="5">
    <source>
        <dbReference type="ARBA" id="ARBA00023002"/>
    </source>
</evidence>
<dbReference type="Gene3D" id="3.40.50.720">
    <property type="entry name" value="NAD(P)-binding Rossmann-like Domain"/>
    <property type="match status" value="1"/>
</dbReference>
<evidence type="ECO:0000256" key="3">
    <source>
        <dbReference type="ARBA" id="ARBA00022723"/>
    </source>
</evidence>
<gene>
    <name evidence="8" type="ORF">B9G98_03538</name>
</gene>
<accession>A0A2T0FLQ3</accession>
<protein>
    <submittedName>
        <fullName evidence="8">Alcohol dehydrogenase 1</fullName>
    </submittedName>
</protein>
<comment type="cofactor">
    <cofactor evidence="1">
        <name>Zn(2+)</name>
        <dbReference type="ChEBI" id="CHEBI:29105"/>
    </cofactor>
</comment>
<dbReference type="Proteomes" id="UP000238350">
    <property type="component" value="Unassembled WGS sequence"/>
</dbReference>
<dbReference type="CDD" id="cd08297">
    <property type="entry name" value="CAD3"/>
    <property type="match status" value="1"/>
</dbReference>
<dbReference type="GeneID" id="36517286"/>
<dbReference type="InterPro" id="IPR013154">
    <property type="entry name" value="ADH-like_N"/>
</dbReference>
<keyword evidence="3" id="KW-0479">Metal-binding</keyword>
<sequence length="336" mass="35442">MTYRAAVFTKDKTCEIVQKQSQPLKHGQARVKTTCCGVCHTDLHVRDQEFGNSVGRVGGHEGVGIVTEISPDVKSLKVGDRVSIAWLFSACGACEQCIAGREAMCSNQTNPGLSADGAFAEEVVVAADYAVKVPEGLDDGAASSVTCAGVTVYKAIKEAHIIPGQVIALWGLGGLGSLAVQIAKSYNCKIIALDVNDRQLEFAKANGADHVINSRDGVAAAKEIQDKFGGAHACVITATAVPAFEAALNSVRPFGRVVAVGLPSKLMQLSIPNLVLKGIQLVGSIVGTRNDLAEAFQLAKAGFINPTTAPRKLEDIDEIMEEMQKGTITGRMVVYF</sequence>
<keyword evidence="6" id="KW-0520">NAD</keyword>
<comment type="caution">
    <text evidence="8">The sequence shown here is derived from an EMBL/GenBank/DDBJ whole genome shotgun (WGS) entry which is preliminary data.</text>
</comment>
<dbReference type="EMBL" id="NDIQ01000022">
    <property type="protein sequence ID" value="PRT55918.1"/>
    <property type="molecule type" value="Genomic_DNA"/>
</dbReference>
<dbReference type="STRING" id="45607.A0A2T0FLQ3"/>
<dbReference type="InterPro" id="IPR013149">
    <property type="entry name" value="ADH-like_C"/>
</dbReference>
<dbReference type="RefSeq" id="XP_024665863.1">
    <property type="nucleotide sequence ID" value="XM_024810095.1"/>
</dbReference>
<evidence type="ECO:0000313" key="9">
    <source>
        <dbReference type="Proteomes" id="UP000238350"/>
    </source>
</evidence>
<dbReference type="InterPro" id="IPR011032">
    <property type="entry name" value="GroES-like_sf"/>
</dbReference>
<dbReference type="OrthoDB" id="1879366at2759"/>
<dbReference type="FunFam" id="3.40.50.720:FF:000039">
    <property type="entry name" value="Alcohol dehydrogenase AdhP"/>
    <property type="match status" value="1"/>
</dbReference>
<dbReference type="NCBIfam" id="NF006940">
    <property type="entry name" value="PRK09422.1"/>
    <property type="match status" value="1"/>
</dbReference>
<dbReference type="SMART" id="SM00829">
    <property type="entry name" value="PKS_ER"/>
    <property type="match status" value="1"/>
</dbReference>
<reference evidence="8 9" key="1">
    <citation type="submission" date="2017-04" db="EMBL/GenBank/DDBJ databases">
        <title>Genome sequencing of [Candida] sorbophila.</title>
        <authorList>
            <person name="Ahn J.O."/>
        </authorList>
    </citation>
    <scope>NUCLEOTIDE SEQUENCE [LARGE SCALE GENOMIC DNA]</scope>
    <source>
        <strain evidence="8 9">DS02</strain>
    </source>
</reference>
<dbReference type="GO" id="GO:0046872">
    <property type="term" value="F:metal ion binding"/>
    <property type="evidence" value="ECO:0007669"/>
    <property type="project" value="UniProtKB-KW"/>
</dbReference>
<evidence type="ECO:0000256" key="1">
    <source>
        <dbReference type="ARBA" id="ARBA00001947"/>
    </source>
</evidence>
<dbReference type="InterPro" id="IPR020843">
    <property type="entry name" value="ER"/>
</dbReference>
<dbReference type="PANTHER" id="PTHR42940">
    <property type="entry name" value="ALCOHOL DEHYDROGENASE 1-RELATED"/>
    <property type="match status" value="1"/>
</dbReference>
<organism evidence="8 9">
    <name type="scientific">Wickerhamiella sorbophila</name>
    <dbReference type="NCBI Taxonomy" id="45607"/>
    <lineage>
        <taxon>Eukaryota</taxon>
        <taxon>Fungi</taxon>
        <taxon>Dikarya</taxon>
        <taxon>Ascomycota</taxon>
        <taxon>Saccharomycotina</taxon>
        <taxon>Dipodascomycetes</taxon>
        <taxon>Dipodascales</taxon>
        <taxon>Trichomonascaceae</taxon>
        <taxon>Wickerhamiella</taxon>
    </lineage>
</organism>